<keyword evidence="2" id="KW-1185">Reference proteome</keyword>
<evidence type="ECO:0000313" key="1">
    <source>
        <dbReference type="EMBL" id="KAK2181020.1"/>
    </source>
</evidence>
<dbReference type="Proteomes" id="UP001209878">
    <property type="component" value="Unassembled WGS sequence"/>
</dbReference>
<accession>A0AAD9L1U6</accession>
<organism evidence="1 2">
    <name type="scientific">Ridgeia piscesae</name>
    <name type="common">Tubeworm</name>
    <dbReference type="NCBI Taxonomy" id="27915"/>
    <lineage>
        <taxon>Eukaryota</taxon>
        <taxon>Metazoa</taxon>
        <taxon>Spiralia</taxon>
        <taxon>Lophotrochozoa</taxon>
        <taxon>Annelida</taxon>
        <taxon>Polychaeta</taxon>
        <taxon>Sedentaria</taxon>
        <taxon>Canalipalpata</taxon>
        <taxon>Sabellida</taxon>
        <taxon>Siboglinidae</taxon>
        <taxon>Ridgeia</taxon>
    </lineage>
</organism>
<dbReference type="EMBL" id="JAODUO010000415">
    <property type="protein sequence ID" value="KAK2181020.1"/>
    <property type="molecule type" value="Genomic_DNA"/>
</dbReference>
<evidence type="ECO:0000313" key="2">
    <source>
        <dbReference type="Proteomes" id="UP001209878"/>
    </source>
</evidence>
<reference evidence="1" key="1">
    <citation type="journal article" date="2023" name="Mol. Biol. Evol.">
        <title>Third-Generation Sequencing Reveals the Adaptive Role of the Epigenome in Three Deep-Sea Polychaetes.</title>
        <authorList>
            <person name="Perez M."/>
            <person name="Aroh O."/>
            <person name="Sun Y."/>
            <person name="Lan Y."/>
            <person name="Juniper S.K."/>
            <person name="Young C.R."/>
            <person name="Angers B."/>
            <person name="Qian P.Y."/>
        </authorList>
    </citation>
    <scope>NUCLEOTIDE SEQUENCE</scope>
    <source>
        <strain evidence="1">R07B-5</strain>
    </source>
</reference>
<name>A0AAD9L1U6_RIDPI</name>
<dbReference type="AlphaFoldDB" id="A0AAD9L1U6"/>
<comment type="caution">
    <text evidence="1">The sequence shown here is derived from an EMBL/GenBank/DDBJ whole genome shotgun (WGS) entry which is preliminary data.</text>
</comment>
<proteinExistence type="predicted"/>
<gene>
    <name evidence="1" type="ORF">NP493_415g03001</name>
</gene>
<sequence>MLTVKPVYKHLHSLLRHN</sequence>
<protein>
    <submittedName>
        <fullName evidence="1">Uncharacterized protein</fullName>
    </submittedName>
</protein>